<dbReference type="Pfam" id="PF07332">
    <property type="entry name" value="Phage_holin_3_6"/>
    <property type="match status" value="1"/>
</dbReference>
<name>A0A1X7DL76_9HYPH</name>
<dbReference type="Proteomes" id="UP000192903">
    <property type="component" value="Unassembled WGS sequence"/>
</dbReference>
<keyword evidence="1" id="KW-1133">Transmembrane helix</keyword>
<feature type="transmembrane region" description="Helical" evidence="1">
    <location>
        <begin position="49"/>
        <end position="69"/>
    </location>
</feature>
<dbReference type="STRING" id="464029.SAMN02982989_5504"/>
<dbReference type="InterPro" id="IPR009937">
    <property type="entry name" value="Phage_holin_3_6"/>
</dbReference>
<sequence>MANSVDNRPLAELVTGLVSDISSLFRKEIHLAKAEASEKMSGALTGLEAFAAGLVFALGAIGVLLAALVRGLTAFLVTYGFTEPSADAISSVVVGVVVALVAWGLISRGLAALRGENLKMDRTSASLRRDVQIVRERT</sequence>
<keyword evidence="3" id="KW-1185">Reference proteome</keyword>
<dbReference type="OrthoDB" id="8371646at2"/>
<keyword evidence="1" id="KW-0812">Transmembrane</keyword>
<gene>
    <name evidence="2" type="ORF">SAMN02982989_5504</name>
</gene>
<dbReference type="RefSeq" id="WP_085420901.1">
    <property type="nucleotide sequence ID" value="NZ_FXAF01000003.1"/>
</dbReference>
<proteinExistence type="predicted"/>
<keyword evidence="1" id="KW-0472">Membrane</keyword>
<protein>
    <submittedName>
        <fullName evidence="2">Putative Holin-X, holin superfamily III</fullName>
    </submittedName>
</protein>
<organism evidence="2 3">
    <name type="scientific">Xaviernesmea oryzae</name>
    <dbReference type="NCBI Taxonomy" id="464029"/>
    <lineage>
        <taxon>Bacteria</taxon>
        <taxon>Pseudomonadati</taxon>
        <taxon>Pseudomonadota</taxon>
        <taxon>Alphaproteobacteria</taxon>
        <taxon>Hyphomicrobiales</taxon>
        <taxon>Rhizobiaceae</taxon>
        <taxon>Rhizobium/Agrobacterium group</taxon>
        <taxon>Xaviernesmea</taxon>
    </lineage>
</organism>
<dbReference type="EMBL" id="FXAF01000003">
    <property type="protein sequence ID" value="SMF17012.1"/>
    <property type="molecule type" value="Genomic_DNA"/>
</dbReference>
<dbReference type="AlphaFoldDB" id="A0A1X7DL76"/>
<evidence type="ECO:0000313" key="2">
    <source>
        <dbReference type="EMBL" id="SMF17012.1"/>
    </source>
</evidence>
<accession>A0A1X7DL76</accession>
<reference evidence="3" key="1">
    <citation type="submission" date="2017-04" db="EMBL/GenBank/DDBJ databases">
        <authorList>
            <person name="Varghese N."/>
            <person name="Submissions S."/>
        </authorList>
    </citation>
    <scope>NUCLEOTIDE SEQUENCE [LARGE SCALE GENOMIC DNA]</scope>
    <source>
        <strain evidence="3">B4P</strain>
    </source>
</reference>
<feature type="transmembrane region" description="Helical" evidence="1">
    <location>
        <begin position="89"/>
        <end position="113"/>
    </location>
</feature>
<evidence type="ECO:0000256" key="1">
    <source>
        <dbReference type="SAM" id="Phobius"/>
    </source>
</evidence>
<evidence type="ECO:0000313" key="3">
    <source>
        <dbReference type="Proteomes" id="UP000192903"/>
    </source>
</evidence>